<evidence type="ECO:0000256" key="3">
    <source>
        <dbReference type="ARBA" id="ARBA00022967"/>
    </source>
</evidence>
<name>A0A165CVK7_EXIGL</name>
<dbReference type="InterPro" id="IPR001135">
    <property type="entry name" value="NADH_Q_OxRdtase_suD"/>
</dbReference>
<comment type="similarity">
    <text evidence="1 5">Belongs to the complex I 49 kDa subunit family.</text>
</comment>
<keyword evidence="8" id="KW-0830">Ubiquinone</keyword>
<dbReference type="GO" id="GO:0005739">
    <property type="term" value="C:mitochondrion"/>
    <property type="evidence" value="ECO:0007669"/>
    <property type="project" value="GOC"/>
</dbReference>
<dbReference type="NCBIfam" id="NF004739">
    <property type="entry name" value="PRK06075.1"/>
    <property type="match status" value="1"/>
</dbReference>
<dbReference type="STRING" id="1314781.A0A165CVK7"/>
<dbReference type="SUPFAM" id="SSF56762">
    <property type="entry name" value="HydB/Nqo4-like"/>
    <property type="match status" value="1"/>
</dbReference>
<dbReference type="InParanoid" id="A0A165CVK7"/>
<organism evidence="8 9">
    <name type="scientific">Exidia glandulosa HHB12029</name>
    <dbReference type="NCBI Taxonomy" id="1314781"/>
    <lineage>
        <taxon>Eukaryota</taxon>
        <taxon>Fungi</taxon>
        <taxon>Dikarya</taxon>
        <taxon>Basidiomycota</taxon>
        <taxon>Agaricomycotina</taxon>
        <taxon>Agaricomycetes</taxon>
        <taxon>Auriculariales</taxon>
        <taxon>Exidiaceae</taxon>
        <taxon>Exidia</taxon>
    </lineage>
</organism>
<proteinExistence type="inferred from homology"/>
<gene>
    <name evidence="8" type="ORF">EXIGLDRAFT_728789</name>
</gene>
<evidence type="ECO:0000256" key="4">
    <source>
        <dbReference type="ARBA" id="ARBA00023027"/>
    </source>
</evidence>
<feature type="compositionally biased region" description="Low complexity" evidence="6">
    <location>
        <begin position="19"/>
        <end position="35"/>
    </location>
</feature>
<evidence type="ECO:0000256" key="2">
    <source>
        <dbReference type="ARBA" id="ARBA00022448"/>
    </source>
</evidence>
<reference evidence="8 9" key="1">
    <citation type="journal article" date="2016" name="Mol. Biol. Evol.">
        <title>Comparative Genomics of Early-Diverging Mushroom-Forming Fungi Provides Insights into the Origins of Lignocellulose Decay Capabilities.</title>
        <authorList>
            <person name="Nagy L.G."/>
            <person name="Riley R."/>
            <person name="Tritt A."/>
            <person name="Adam C."/>
            <person name="Daum C."/>
            <person name="Floudas D."/>
            <person name="Sun H."/>
            <person name="Yadav J.S."/>
            <person name="Pangilinan J."/>
            <person name="Larsson K.H."/>
            <person name="Matsuura K."/>
            <person name="Barry K."/>
            <person name="Labutti K."/>
            <person name="Kuo R."/>
            <person name="Ohm R.A."/>
            <person name="Bhattacharya S.S."/>
            <person name="Shirouzu T."/>
            <person name="Yoshinaga Y."/>
            <person name="Martin F.M."/>
            <person name="Grigoriev I.V."/>
            <person name="Hibbett D.S."/>
        </authorList>
    </citation>
    <scope>NUCLEOTIDE SEQUENCE [LARGE SCALE GENOMIC DNA]</scope>
    <source>
        <strain evidence="8 9">HHB12029</strain>
    </source>
</reference>
<evidence type="ECO:0000313" key="8">
    <source>
        <dbReference type="EMBL" id="KZV83222.1"/>
    </source>
</evidence>
<keyword evidence="9" id="KW-1185">Reference proteome</keyword>
<dbReference type="HAMAP" id="MF_01358">
    <property type="entry name" value="NDH1_NuoD"/>
    <property type="match status" value="1"/>
</dbReference>
<dbReference type="InterPro" id="IPR029014">
    <property type="entry name" value="NiFe-Hase_large"/>
</dbReference>
<keyword evidence="3 5" id="KW-1278">Translocase</keyword>
<dbReference type="InterPro" id="IPR022885">
    <property type="entry name" value="NDH1_su_D/H"/>
</dbReference>
<evidence type="ECO:0000313" key="9">
    <source>
        <dbReference type="Proteomes" id="UP000077266"/>
    </source>
</evidence>
<evidence type="ECO:0000256" key="5">
    <source>
        <dbReference type="RuleBase" id="RU003685"/>
    </source>
</evidence>
<dbReference type="EMBL" id="KV426283">
    <property type="protein sequence ID" value="KZV83222.1"/>
    <property type="molecule type" value="Genomic_DNA"/>
</dbReference>
<dbReference type="PROSITE" id="PS00535">
    <property type="entry name" value="COMPLEX1_49K"/>
    <property type="match status" value="1"/>
</dbReference>
<dbReference type="GO" id="GO:0048038">
    <property type="term" value="F:quinone binding"/>
    <property type="evidence" value="ECO:0007669"/>
    <property type="project" value="InterPro"/>
</dbReference>
<evidence type="ECO:0000256" key="1">
    <source>
        <dbReference type="ARBA" id="ARBA00005769"/>
    </source>
</evidence>
<dbReference type="InterPro" id="IPR014029">
    <property type="entry name" value="NADH_UbQ_OxRdtase_49kDa_CS"/>
</dbReference>
<feature type="region of interest" description="Disordered" evidence="6">
    <location>
        <begin position="19"/>
        <end position="43"/>
    </location>
</feature>
<keyword evidence="4 5" id="KW-0520">NAD</keyword>
<keyword evidence="2 5" id="KW-0813">Transport</keyword>
<evidence type="ECO:0000256" key="6">
    <source>
        <dbReference type="SAM" id="MobiDB-lite"/>
    </source>
</evidence>
<sequence length="493" mass="55674">MASLLRRAPRLAPLLQRRALSTTPTRRAQAQQQPQIPTEDDIDPEAILARLAAAREITVRDTYHVDVPEQTKKPARHPLETFTTDDLAHMSAEEILAESGSRKEATLRHFTVNFGPQHPAAHGVLRLILELNGEEILRADPHIGLLHRGTEKLIEYKTYTQALPYFDRLDYVSMMTNELSYSLAVEKLLNIQVPDRAKWIRTLFGELTRILNHLMAVLTHVMDVGGLTPFLWGFEEREKLMEFYERVSGARLHAAYFRPGGVAFDLPHGLLDDIFMWATQFSSRVDEVEEVVTGNRIWKQRTIGVGVVTAKQALDYSFTGVMLRGSGVPWDLRKVAPYDAYDKVEFDVPVGTNGDCYDRYLCRVQEFRESLRIIGQCLNKMPTGAYKVDDHKLVPPPRASMKESMESLIHHFKLFSEGYSVPPGETYSAIEAPKGEMGVYLVSDGSNRPYRCSIRAPGFAHLAGADFMMRNHFLADAVAIIGTMDLVFGEVDR</sequence>
<dbReference type="OrthoDB" id="1009at2759"/>
<dbReference type="AlphaFoldDB" id="A0A165CVK7"/>
<evidence type="ECO:0000259" key="7">
    <source>
        <dbReference type="Pfam" id="PF00346"/>
    </source>
</evidence>
<accession>A0A165CVK7</accession>
<dbReference type="NCBIfam" id="TIGR01962">
    <property type="entry name" value="NuoD"/>
    <property type="match status" value="1"/>
</dbReference>
<dbReference type="Pfam" id="PF00346">
    <property type="entry name" value="Complex1_49kDa"/>
    <property type="match status" value="1"/>
</dbReference>
<dbReference type="Proteomes" id="UP000077266">
    <property type="component" value="Unassembled WGS sequence"/>
</dbReference>
<dbReference type="GO" id="GO:0006120">
    <property type="term" value="P:mitochondrial electron transport, NADH to ubiquinone"/>
    <property type="evidence" value="ECO:0007669"/>
    <property type="project" value="TreeGrafter"/>
</dbReference>
<dbReference type="GO" id="GO:0051287">
    <property type="term" value="F:NAD binding"/>
    <property type="evidence" value="ECO:0007669"/>
    <property type="project" value="InterPro"/>
</dbReference>
<dbReference type="GO" id="GO:0016651">
    <property type="term" value="F:oxidoreductase activity, acting on NAD(P)H"/>
    <property type="evidence" value="ECO:0007669"/>
    <property type="project" value="InterPro"/>
</dbReference>
<dbReference type="PANTHER" id="PTHR11993">
    <property type="entry name" value="NADH-UBIQUINONE OXIDOREDUCTASE 49 KDA SUBUNIT"/>
    <property type="match status" value="1"/>
</dbReference>
<dbReference type="PANTHER" id="PTHR11993:SF10">
    <property type="entry name" value="NADH DEHYDROGENASE [UBIQUINONE] IRON-SULFUR PROTEIN 2, MITOCHONDRIAL"/>
    <property type="match status" value="1"/>
</dbReference>
<dbReference type="FunFam" id="1.10.645.10:FF:000005">
    <property type="entry name" value="NADH-quinone oxidoreductase subunit D"/>
    <property type="match status" value="1"/>
</dbReference>
<dbReference type="Gene3D" id="1.10.645.10">
    <property type="entry name" value="Cytochrome-c3 Hydrogenase, chain B"/>
    <property type="match status" value="1"/>
</dbReference>
<protein>
    <submittedName>
        <fullName evidence="8">Putative NADH-ubiquinone oxidoreductase</fullName>
    </submittedName>
</protein>
<feature type="domain" description="NADH-quinone oxidoreductase subunit D" evidence="7">
    <location>
        <begin position="223"/>
        <end position="493"/>
    </location>
</feature>